<keyword evidence="1 8" id="KW-0963">Cytoplasm</keyword>
<comment type="pathway">
    <text evidence="8">Purine metabolism; IMP biosynthesis via de novo pathway; 5-amino-1-(5-phospho-D-ribosyl)imidazole from N(2)-formyl-N(1)-(5-phospho-D-ribosyl)glycinamide: step 1/2.</text>
</comment>
<evidence type="ECO:0000256" key="2">
    <source>
        <dbReference type="ARBA" id="ARBA00022598"/>
    </source>
</evidence>
<keyword evidence="7 8" id="KW-0315">Glutamine amidotransferase</keyword>
<dbReference type="GO" id="GO:0004642">
    <property type="term" value="F:phosphoribosylformylglycinamidine synthase activity"/>
    <property type="evidence" value="ECO:0007669"/>
    <property type="project" value="UniProtKB-UniRule"/>
</dbReference>
<accession>A0A399EN85</accession>
<dbReference type="GO" id="GO:0006189">
    <property type="term" value="P:'de novo' IMP biosynthetic process"/>
    <property type="evidence" value="ECO:0007669"/>
    <property type="project" value="UniProtKB-UniRule"/>
</dbReference>
<comment type="function">
    <text evidence="8">Part of the phosphoribosylformylglycinamidine synthase complex involved in the purines biosynthetic pathway. Catalyzes the ATP-dependent conversion of formylglycinamide ribonucleotide (FGAR) and glutamine to yield formylglycinamidine ribonucleotide (FGAM) and glutamate. The FGAM synthase complex is composed of three subunits. PurQ produces an ammonia molecule by converting glutamine to glutamate. PurL transfers the ammonia molecule to FGAR to form FGAM in an ATP-dependent manner. PurS interacts with PurQ and PurL and is thought to assist in the transfer of the ammonia molecule from PurQ to PurL.</text>
</comment>
<dbReference type="NCBIfam" id="NF002957">
    <property type="entry name" value="PRK03619.1"/>
    <property type="match status" value="1"/>
</dbReference>
<dbReference type="PANTHER" id="PTHR47552:SF1">
    <property type="entry name" value="PHOSPHORIBOSYLFORMYLGLYCINAMIDINE SYNTHASE SUBUNIT PURQ"/>
    <property type="match status" value="1"/>
</dbReference>
<dbReference type="InterPro" id="IPR010075">
    <property type="entry name" value="PRibForGlyAmidine_synth_PurQ"/>
</dbReference>
<dbReference type="EC" id="6.3.5.3" evidence="8"/>
<keyword evidence="3 8" id="KW-0547">Nucleotide-binding</keyword>
<dbReference type="Pfam" id="PF13507">
    <property type="entry name" value="GATase_5"/>
    <property type="match status" value="1"/>
</dbReference>
<feature type="active site" evidence="8">
    <location>
        <position position="203"/>
    </location>
</feature>
<dbReference type="GO" id="GO:0005737">
    <property type="term" value="C:cytoplasm"/>
    <property type="evidence" value="ECO:0007669"/>
    <property type="project" value="UniProtKB-SubCell"/>
</dbReference>
<sequence length="232" mass="25021">MKVAVVVFPGSNCDHDTRWALERAGLKAELVWHTEGSLEGYGAVFLPGGFSYGDYLRAGALAKFSPVMGEVRRLAQQGYPVMGICNGFQVLTEAGLLPGALLANTNLHYTCKEVFVRVERADLAFTSGYREGQVLRLPIAHGEGRYYADEETLARLENQGQVVFRYVPQPGAAAETPYNPNGSLLDIAGIVNERGNVLGMMPHPERAVEEVLGSVDGEGVFTSLSKALSAMA</sequence>
<dbReference type="SMART" id="SM01211">
    <property type="entry name" value="GATase_5"/>
    <property type="match status" value="1"/>
</dbReference>
<dbReference type="HAMAP" id="MF_00421">
    <property type="entry name" value="PurQ"/>
    <property type="match status" value="1"/>
</dbReference>
<dbReference type="OrthoDB" id="9804441at2"/>
<keyword evidence="4 8" id="KW-0658">Purine biosynthesis</keyword>
<evidence type="ECO:0000256" key="4">
    <source>
        <dbReference type="ARBA" id="ARBA00022755"/>
    </source>
</evidence>
<comment type="catalytic activity">
    <reaction evidence="8">
        <text>N(2)-formyl-N(1)-(5-phospho-beta-D-ribosyl)glycinamide + L-glutamine + ATP + H2O = 2-formamido-N(1)-(5-O-phospho-beta-D-ribosyl)acetamidine + L-glutamate + ADP + phosphate + H(+)</text>
        <dbReference type="Rhea" id="RHEA:17129"/>
        <dbReference type="ChEBI" id="CHEBI:15377"/>
        <dbReference type="ChEBI" id="CHEBI:15378"/>
        <dbReference type="ChEBI" id="CHEBI:29985"/>
        <dbReference type="ChEBI" id="CHEBI:30616"/>
        <dbReference type="ChEBI" id="CHEBI:43474"/>
        <dbReference type="ChEBI" id="CHEBI:58359"/>
        <dbReference type="ChEBI" id="CHEBI:147286"/>
        <dbReference type="ChEBI" id="CHEBI:147287"/>
        <dbReference type="ChEBI" id="CHEBI:456216"/>
        <dbReference type="EC" id="6.3.5.3"/>
    </reaction>
</comment>
<dbReference type="SUPFAM" id="SSF52317">
    <property type="entry name" value="Class I glutamine amidotransferase-like"/>
    <property type="match status" value="1"/>
</dbReference>
<dbReference type="AlphaFoldDB" id="A0A399EN85"/>
<comment type="caution">
    <text evidence="9">The sequence shown here is derived from an EMBL/GenBank/DDBJ whole genome shotgun (WGS) entry which is preliminary data.</text>
</comment>
<dbReference type="Gene3D" id="3.40.50.880">
    <property type="match status" value="1"/>
</dbReference>
<keyword evidence="5 8" id="KW-0378">Hydrolase</keyword>
<comment type="subcellular location">
    <subcellularLocation>
        <location evidence="8">Cytoplasm</location>
    </subcellularLocation>
</comment>
<reference evidence="9 10" key="1">
    <citation type="submission" date="2018-08" db="EMBL/GenBank/DDBJ databases">
        <title>Meiothermus terrae DSM 26712 genome sequencing project.</title>
        <authorList>
            <person name="Da Costa M.S."/>
            <person name="Albuquerque L."/>
            <person name="Raposo P."/>
            <person name="Froufe H.J.C."/>
            <person name="Barroso C.S."/>
            <person name="Egas C."/>
        </authorList>
    </citation>
    <scope>NUCLEOTIDE SEQUENCE [LARGE SCALE GENOMIC DNA]</scope>
    <source>
        <strain evidence="9 10">DSM 26712</strain>
    </source>
</reference>
<organism evidence="9 10">
    <name type="scientific">Calidithermus terrae</name>
    <dbReference type="NCBI Taxonomy" id="1408545"/>
    <lineage>
        <taxon>Bacteria</taxon>
        <taxon>Thermotogati</taxon>
        <taxon>Deinococcota</taxon>
        <taxon>Deinococci</taxon>
        <taxon>Thermales</taxon>
        <taxon>Thermaceae</taxon>
        <taxon>Calidithermus</taxon>
    </lineage>
</organism>
<dbReference type="EMBL" id="QXDL01000066">
    <property type="protein sequence ID" value="RIH84920.1"/>
    <property type="molecule type" value="Genomic_DNA"/>
</dbReference>
<protein>
    <recommendedName>
        <fullName evidence="8">Phosphoribosylformylglycinamidine synthase subunit PurQ</fullName>
        <shortName evidence="8">FGAM synthase</shortName>
        <ecNumber evidence="8">6.3.5.3</ecNumber>
    </recommendedName>
    <alternativeName>
        <fullName evidence="8">Formylglycinamide ribonucleotide amidotransferase subunit I</fullName>
        <shortName evidence="8">FGAR amidotransferase I</shortName>
        <shortName evidence="8">FGAR-AT I</shortName>
    </alternativeName>
    <alternativeName>
        <fullName evidence="8">Glutaminase PurQ</fullName>
        <ecNumber evidence="8">3.5.1.2</ecNumber>
    </alternativeName>
    <alternativeName>
        <fullName evidence="8">Phosphoribosylformylglycinamidine synthase subunit I</fullName>
    </alternativeName>
</protein>
<dbReference type="PROSITE" id="PS51273">
    <property type="entry name" value="GATASE_TYPE_1"/>
    <property type="match status" value="1"/>
</dbReference>
<keyword evidence="6 8" id="KW-0067">ATP-binding</keyword>
<dbReference type="UniPathway" id="UPA00074">
    <property type="reaction ID" value="UER00128"/>
</dbReference>
<dbReference type="CDD" id="cd01740">
    <property type="entry name" value="GATase1_FGAR_AT"/>
    <property type="match status" value="1"/>
</dbReference>
<dbReference type="EC" id="3.5.1.2" evidence="8"/>
<evidence type="ECO:0000313" key="9">
    <source>
        <dbReference type="EMBL" id="RIH84920.1"/>
    </source>
</evidence>
<evidence type="ECO:0000313" key="10">
    <source>
        <dbReference type="Proteomes" id="UP000265715"/>
    </source>
</evidence>
<feature type="active site" description="Nucleophile" evidence="8">
    <location>
        <position position="85"/>
    </location>
</feature>
<evidence type="ECO:0000256" key="6">
    <source>
        <dbReference type="ARBA" id="ARBA00022840"/>
    </source>
</evidence>
<comment type="catalytic activity">
    <reaction evidence="8">
        <text>L-glutamine + H2O = L-glutamate + NH4(+)</text>
        <dbReference type="Rhea" id="RHEA:15889"/>
        <dbReference type="ChEBI" id="CHEBI:15377"/>
        <dbReference type="ChEBI" id="CHEBI:28938"/>
        <dbReference type="ChEBI" id="CHEBI:29985"/>
        <dbReference type="ChEBI" id="CHEBI:58359"/>
        <dbReference type="EC" id="3.5.1.2"/>
    </reaction>
</comment>
<dbReference type="GO" id="GO:0004359">
    <property type="term" value="F:glutaminase activity"/>
    <property type="evidence" value="ECO:0007669"/>
    <property type="project" value="UniProtKB-EC"/>
</dbReference>
<evidence type="ECO:0000256" key="3">
    <source>
        <dbReference type="ARBA" id="ARBA00022741"/>
    </source>
</evidence>
<dbReference type="PIRSF" id="PIRSF001586">
    <property type="entry name" value="FGAM_synth_I"/>
    <property type="match status" value="1"/>
</dbReference>
<dbReference type="PANTHER" id="PTHR47552">
    <property type="entry name" value="PHOSPHORIBOSYLFORMYLGLYCINAMIDINE SYNTHASE SUBUNIT PURQ"/>
    <property type="match status" value="1"/>
</dbReference>
<evidence type="ECO:0000256" key="7">
    <source>
        <dbReference type="ARBA" id="ARBA00022962"/>
    </source>
</evidence>
<gene>
    <name evidence="8 9" type="primary">purQ</name>
    <name evidence="9" type="ORF">Mterra_01840</name>
</gene>
<dbReference type="GO" id="GO:0005524">
    <property type="term" value="F:ATP binding"/>
    <property type="evidence" value="ECO:0007669"/>
    <property type="project" value="UniProtKB-KW"/>
</dbReference>
<comment type="subunit">
    <text evidence="8">Part of the FGAM synthase complex composed of 1 PurL, 1 PurQ and 2 PurS subunits.</text>
</comment>
<keyword evidence="2 8" id="KW-0436">Ligase</keyword>
<dbReference type="RefSeq" id="WP_119314949.1">
    <property type="nucleotide sequence ID" value="NZ_QXDL01000066.1"/>
</dbReference>
<evidence type="ECO:0000256" key="8">
    <source>
        <dbReference type="HAMAP-Rule" id="MF_00421"/>
    </source>
</evidence>
<dbReference type="NCBIfam" id="TIGR01737">
    <property type="entry name" value="FGAM_synth_I"/>
    <property type="match status" value="1"/>
</dbReference>
<name>A0A399EN85_9DEIN</name>
<keyword evidence="10" id="KW-1185">Reference proteome</keyword>
<feature type="active site" evidence="8">
    <location>
        <position position="205"/>
    </location>
</feature>
<proteinExistence type="inferred from homology"/>
<evidence type="ECO:0000256" key="5">
    <source>
        <dbReference type="ARBA" id="ARBA00022801"/>
    </source>
</evidence>
<evidence type="ECO:0000256" key="1">
    <source>
        <dbReference type="ARBA" id="ARBA00022490"/>
    </source>
</evidence>
<dbReference type="InterPro" id="IPR029062">
    <property type="entry name" value="Class_I_gatase-like"/>
</dbReference>
<dbReference type="Proteomes" id="UP000265715">
    <property type="component" value="Unassembled WGS sequence"/>
</dbReference>